<proteinExistence type="predicted"/>
<dbReference type="AlphaFoldDB" id="A0A2T3NH73"/>
<feature type="domain" description="HNH nuclease" evidence="1">
    <location>
        <begin position="266"/>
        <end position="315"/>
    </location>
</feature>
<keyword evidence="2" id="KW-0540">Nuclease</keyword>
<evidence type="ECO:0000313" key="2">
    <source>
        <dbReference type="EMBL" id="PSW14387.1"/>
    </source>
</evidence>
<keyword evidence="2" id="KW-0378">Hydrolase</keyword>
<sequence length="364" mass="41462">MRVAFAHPAPIFLFSNRHYPLPCMFIQLSYMQFHSNQCLLVQIETRGHFMQLDKAVYPNLEESHLKRLQWAADHAGEIVPWSELNRKDFMIAMIPKGIYKPAESKYALSVKQIINGPYADRTPVDHGDGTWTYYYFQEGHEPSERDKFATNRGLLKCMEDKVPVAVVIQQTKKPQKVTYLVKGVGLISEWKDGYFKIDGFSAQGKVNTAYTDGQYQTQLEGIDNKTEGYEPSSTEDGREKTFQSICKRRGQKRFRNSLIRAYGGACAITGTNVESVLEAAHITPYNGEESNHITNGILLRADIHTLWDLGLIAIDESNFTVIVNDSLMGTVYEELSTQKIKLPKDASEWPSVKCLSYHRNEFDL</sequence>
<evidence type="ECO:0000313" key="3">
    <source>
        <dbReference type="Proteomes" id="UP000241346"/>
    </source>
</evidence>
<dbReference type="EMBL" id="PYMB01000002">
    <property type="protein sequence ID" value="PSW14387.1"/>
    <property type="molecule type" value="Genomic_DNA"/>
</dbReference>
<dbReference type="Pfam" id="PF13391">
    <property type="entry name" value="HNH_2"/>
    <property type="match status" value="1"/>
</dbReference>
<dbReference type="GO" id="GO:0004519">
    <property type="term" value="F:endonuclease activity"/>
    <property type="evidence" value="ECO:0007669"/>
    <property type="project" value="UniProtKB-KW"/>
</dbReference>
<dbReference type="Proteomes" id="UP000241346">
    <property type="component" value="Unassembled WGS sequence"/>
</dbReference>
<dbReference type="OrthoDB" id="529575at2"/>
<comment type="caution">
    <text evidence="2">The sequence shown here is derived from an EMBL/GenBank/DDBJ whole genome shotgun (WGS) entry which is preliminary data.</text>
</comment>
<evidence type="ECO:0000259" key="1">
    <source>
        <dbReference type="Pfam" id="PF13391"/>
    </source>
</evidence>
<reference evidence="2 3" key="1">
    <citation type="submission" date="2018-03" db="EMBL/GenBank/DDBJ databases">
        <title>Whole genome sequencing of Histamine producing bacteria.</title>
        <authorList>
            <person name="Butler K."/>
        </authorList>
    </citation>
    <scope>NUCLEOTIDE SEQUENCE [LARGE SCALE GENOMIC DNA]</scope>
    <source>
        <strain evidence="2 3">DSM 19138</strain>
    </source>
</reference>
<gene>
    <name evidence="2" type="ORF">C9J01_08085</name>
</gene>
<keyword evidence="2" id="KW-0255">Endonuclease</keyword>
<protein>
    <submittedName>
        <fullName evidence="2">HNH endonuclease</fullName>
    </submittedName>
</protein>
<accession>A0A2T3NH73</accession>
<dbReference type="InterPro" id="IPR003615">
    <property type="entry name" value="HNH_nuc"/>
</dbReference>
<organism evidence="2 3">
    <name type="scientific">Photobacterium rosenbergii</name>
    <dbReference type="NCBI Taxonomy" id="294936"/>
    <lineage>
        <taxon>Bacteria</taxon>
        <taxon>Pseudomonadati</taxon>
        <taxon>Pseudomonadota</taxon>
        <taxon>Gammaproteobacteria</taxon>
        <taxon>Vibrionales</taxon>
        <taxon>Vibrionaceae</taxon>
        <taxon>Photobacterium</taxon>
    </lineage>
</organism>
<name>A0A2T3NH73_9GAMM</name>